<dbReference type="RefSeq" id="WP_211699113.1">
    <property type="nucleotide sequence ID" value="NZ_CP046600.1"/>
</dbReference>
<evidence type="ECO:0000259" key="4">
    <source>
        <dbReference type="Pfam" id="PF13649"/>
    </source>
</evidence>
<name>A0A975JXK5_9MYCO</name>
<organism evidence="5 6">
    <name type="scientific">Mycobacterium spongiae</name>
    <dbReference type="NCBI Taxonomy" id="886343"/>
    <lineage>
        <taxon>Bacteria</taxon>
        <taxon>Bacillati</taxon>
        <taxon>Actinomycetota</taxon>
        <taxon>Actinomycetes</taxon>
        <taxon>Mycobacteriales</taxon>
        <taxon>Mycobacteriaceae</taxon>
        <taxon>Mycobacterium</taxon>
    </lineage>
</organism>
<proteinExistence type="predicted"/>
<evidence type="ECO:0000313" key="5">
    <source>
        <dbReference type="EMBL" id="QUR67537.1"/>
    </source>
</evidence>
<accession>A0A975JXK5</accession>
<dbReference type="InterPro" id="IPR041698">
    <property type="entry name" value="Methyltransf_25"/>
</dbReference>
<dbReference type="SUPFAM" id="SSF53335">
    <property type="entry name" value="S-adenosyl-L-methionine-dependent methyltransferases"/>
    <property type="match status" value="1"/>
</dbReference>
<dbReference type="GO" id="GO:0032259">
    <property type="term" value="P:methylation"/>
    <property type="evidence" value="ECO:0007669"/>
    <property type="project" value="UniProtKB-KW"/>
</dbReference>
<dbReference type="PANTHER" id="PTHR43464">
    <property type="entry name" value="METHYLTRANSFERASE"/>
    <property type="match status" value="1"/>
</dbReference>
<dbReference type="KEGG" id="mspg:F6B93_10915"/>
<dbReference type="InterPro" id="IPR029063">
    <property type="entry name" value="SAM-dependent_MTases_sf"/>
</dbReference>
<evidence type="ECO:0000256" key="1">
    <source>
        <dbReference type="ARBA" id="ARBA00022603"/>
    </source>
</evidence>
<keyword evidence="2" id="KW-0808">Transferase</keyword>
<dbReference type="PANTHER" id="PTHR43464:SF19">
    <property type="entry name" value="UBIQUINONE BIOSYNTHESIS O-METHYLTRANSFERASE, MITOCHONDRIAL"/>
    <property type="match status" value="1"/>
</dbReference>
<protein>
    <submittedName>
        <fullName evidence="5">Methyltransferase domain-containing protein</fullName>
    </submittedName>
</protein>
<keyword evidence="6" id="KW-1185">Reference proteome</keyword>
<sequence length="181" mass="18984">MAEQDGRHWDEHYANLGPAPVRGVVAPGFLASHSAVIPIAGTALDLACGRGMSTVWLARRGLDVVGVDVSPVAVDQARDLARRAGVGDRCRFAVADLDDGLPPGPQVDVVVCQKFRDPRLHQAIIDRLSPGGLLAMEVLSEVGAAPGPFRARPGELLAAFAHLDLVASGEGSGCAWLLARR</sequence>
<evidence type="ECO:0000256" key="2">
    <source>
        <dbReference type="ARBA" id="ARBA00022679"/>
    </source>
</evidence>
<dbReference type="Proteomes" id="UP000682202">
    <property type="component" value="Chromosome"/>
</dbReference>
<dbReference type="EMBL" id="CP046600">
    <property type="protein sequence ID" value="QUR67537.1"/>
    <property type="molecule type" value="Genomic_DNA"/>
</dbReference>
<gene>
    <name evidence="5" type="ORF">F6B93_10915</name>
</gene>
<dbReference type="GO" id="GO:0008168">
    <property type="term" value="F:methyltransferase activity"/>
    <property type="evidence" value="ECO:0007669"/>
    <property type="project" value="UniProtKB-KW"/>
</dbReference>
<dbReference type="CDD" id="cd02440">
    <property type="entry name" value="AdoMet_MTases"/>
    <property type="match status" value="1"/>
</dbReference>
<dbReference type="Pfam" id="PF13649">
    <property type="entry name" value="Methyltransf_25"/>
    <property type="match status" value="1"/>
</dbReference>
<evidence type="ECO:0000313" key="6">
    <source>
        <dbReference type="Proteomes" id="UP000682202"/>
    </source>
</evidence>
<keyword evidence="1 5" id="KW-0489">Methyltransferase</keyword>
<feature type="domain" description="Methyltransferase" evidence="4">
    <location>
        <begin position="44"/>
        <end position="132"/>
    </location>
</feature>
<evidence type="ECO:0000256" key="3">
    <source>
        <dbReference type="ARBA" id="ARBA00022691"/>
    </source>
</evidence>
<keyword evidence="3" id="KW-0949">S-adenosyl-L-methionine</keyword>
<dbReference type="AlphaFoldDB" id="A0A975JXK5"/>
<reference evidence="5" key="1">
    <citation type="submission" date="2019-12" db="EMBL/GenBank/DDBJ databases">
        <title>Mycobacterium spongiae sp. nov.</title>
        <authorList>
            <person name="Stinear T."/>
        </authorList>
    </citation>
    <scope>NUCLEOTIDE SEQUENCE</scope>
    <source>
        <strain evidence="5">FSD4b-SM</strain>
    </source>
</reference>
<dbReference type="Gene3D" id="3.40.50.150">
    <property type="entry name" value="Vaccinia Virus protein VP39"/>
    <property type="match status" value="1"/>
</dbReference>